<comment type="function">
    <text evidence="6">Specifically methylates the N7 position of guanine in position 527 of 16S rRNA.</text>
</comment>
<comment type="subcellular location">
    <subcellularLocation>
        <location evidence="6">Cytoplasm</location>
    </subcellularLocation>
</comment>
<comment type="catalytic activity">
    <reaction evidence="6">
        <text>guanosine(527) in 16S rRNA + S-adenosyl-L-methionine = N(7)-methylguanosine(527) in 16S rRNA + S-adenosyl-L-homocysteine</text>
        <dbReference type="Rhea" id="RHEA:42732"/>
        <dbReference type="Rhea" id="RHEA-COMP:10209"/>
        <dbReference type="Rhea" id="RHEA-COMP:10210"/>
        <dbReference type="ChEBI" id="CHEBI:57856"/>
        <dbReference type="ChEBI" id="CHEBI:59789"/>
        <dbReference type="ChEBI" id="CHEBI:74269"/>
        <dbReference type="ChEBI" id="CHEBI:74480"/>
        <dbReference type="EC" id="2.1.1.170"/>
    </reaction>
</comment>
<dbReference type="CDD" id="cd02440">
    <property type="entry name" value="AdoMet_MTases"/>
    <property type="match status" value="1"/>
</dbReference>
<reference evidence="7" key="1">
    <citation type="submission" date="2019-02" db="EMBL/GenBank/DDBJ databases">
        <authorList>
            <person name="Gruber-Vodicka R. H."/>
            <person name="Seah K. B. B."/>
        </authorList>
    </citation>
    <scope>NUCLEOTIDE SEQUENCE</scope>
    <source>
        <strain evidence="7">BECK_BZ131</strain>
    </source>
</reference>
<dbReference type="AlphaFoldDB" id="A0A450U4D1"/>
<evidence type="ECO:0000256" key="2">
    <source>
        <dbReference type="ARBA" id="ARBA00022552"/>
    </source>
</evidence>
<gene>
    <name evidence="6" type="primary">rsmG</name>
    <name evidence="7" type="ORF">BECKFW1821C_GA0114237_11793</name>
</gene>
<keyword evidence="1 6" id="KW-0963">Cytoplasm</keyword>
<evidence type="ECO:0000256" key="1">
    <source>
        <dbReference type="ARBA" id="ARBA00022490"/>
    </source>
</evidence>
<evidence type="ECO:0000256" key="6">
    <source>
        <dbReference type="HAMAP-Rule" id="MF_00074"/>
    </source>
</evidence>
<keyword evidence="5 6" id="KW-0949">S-adenosyl-L-methionine</keyword>
<proteinExistence type="inferred from homology"/>
<dbReference type="GO" id="GO:0005829">
    <property type="term" value="C:cytosol"/>
    <property type="evidence" value="ECO:0007669"/>
    <property type="project" value="TreeGrafter"/>
</dbReference>
<evidence type="ECO:0000256" key="5">
    <source>
        <dbReference type="ARBA" id="ARBA00022691"/>
    </source>
</evidence>
<dbReference type="EC" id="2.1.1.170" evidence="6"/>
<sequence>MNRDFEQFADCRQYLRGCLGQTGLVLDEEACNTLVRYVGLLAYWNRAYNLTSVRDPLEMVVRHILDCLVILPYIRGMRLLDLGTGAGLPGIVLAIARPDIKCVLLDGNGKKTRFCRQVTAELGLSNVEVLQLRAEEYMPVTLFTTITARAFGPFSILWNHAGRLLAPDGRLLAMKGMKKEIMKEIGNTSESGGAIPKAALPAGNLSRPADSPGGYDWFAYPAPISGKCRIVALSVPDLVAERHLVIVEHALTT</sequence>
<keyword evidence="4 6" id="KW-0808">Transferase</keyword>
<comment type="similarity">
    <text evidence="6">Belongs to the methyltransferase superfamily. RNA methyltransferase RsmG family.</text>
</comment>
<keyword evidence="2 6" id="KW-0698">rRNA processing</keyword>
<keyword evidence="3 6" id="KW-0489">Methyltransferase</keyword>
<feature type="binding site" evidence="6">
    <location>
        <begin position="134"/>
        <end position="135"/>
    </location>
    <ligand>
        <name>S-adenosyl-L-methionine</name>
        <dbReference type="ChEBI" id="CHEBI:59789"/>
    </ligand>
</feature>
<dbReference type="PANTHER" id="PTHR31760:SF0">
    <property type="entry name" value="S-ADENOSYL-L-METHIONINE-DEPENDENT METHYLTRANSFERASES SUPERFAMILY PROTEIN"/>
    <property type="match status" value="1"/>
</dbReference>
<dbReference type="Pfam" id="PF02527">
    <property type="entry name" value="GidB"/>
    <property type="match status" value="1"/>
</dbReference>
<comment type="caution">
    <text evidence="6">Lacks conserved residue(s) required for the propagation of feature annotation.</text>
</comment>
<feature type="binding site" evidence="6">
    <location>
        <position position="149"/>
    </location>
    <ligand>
        <name>S-adenosyl-L-methionine</name>
        <dbReference type="ChEBI" id="CHEBI:59789"/>
    </ligand>
</feature>
<dbReference type="EMBL" id="CAADFE010000179">
    <property type="protein sequence ID" value="VFJ78362.1"/>
    <property type="molecule type" value="Genomic_DNA"/>
</dbReference>
<feature type="binding site" evidence="6">
    <location>
        <position position="88"/>
    </location>
    <ligand>
        <name>S-adenosyl-L-methionine</name>
        <dbReference type="ChEBI" id="CHEBI:59789"/>
    </ligand>
</feature>
<accession>A0A450U4D1</accession>
<dbReference type="GO" id="GO:0070043">
    <property type="term" value="F:rRNA (guanine-N7-)-methyltransferase activity"/>
    <property type="evidence" value="ECO:0007669"/>
    <property type="project" value="UniProtKB-UniRule"/>
</dbReference>
<evidence type="ECO:0000256" key="4">
    <source>
        <dbReference type="ARBA" id="ARBA00022679"/>
    </source>
</evidence>
<dbReference type="InterPro" id="IPR003682">
    <property type="entry name" value="rRNA_ssu_MeTfrase_G"/>
</dbReference>
<evidence type="ECO:0000256" key="3">
    <source>
        <dbReference type="ARBA" id="ARBA00022603"/>
    </source>
</evidence>
<feature type="binding site" evidence="6">
    <location>
        <position position="83"/>
    </location>
    <ligand>
        <name>S-adenosyl-L-methionine</name>
        <dbReference type="ChEBI" id="CHEBI:59789"/>
    </ligand>
</feature>
<dbReference type="SUPFAM" id="SSF53335">
    <property type="entry name" value="S-adenosyl-L-methionine-dependent methyltransferases"/>
    <property type="match status" value="1"/>
</dbReference>
<protein>
    <recommendedName>
        <fullName evidence="6">Ribosomal RNA small subunit methyltransferase G</fullName>
        <ecNumber evidence="6">2.1.1.170</ecNumber>
    </recommendedName>
    <alternativeName>
        <fullName evidence="6">16S rRNA 7-methylguanosine methyltransferase</fullName>
        <shortName evidence="6">16S rRNA m7G methyltransferase</shortName>
    </alternativeName>
</protein>
<dbReference type="NCBIfam" id="TIGR00138">
    <property type="entry name" value="rsmG_gidB"/>
    <property type="match status" value="1"/>
</dbReference>
<dbReference type="PANTHER" id="PTHR31760">
    <property type="entry name" value="S-ADENOSYL-L-METHIONINE-DEPENDENT METHYLTRANSFERASES SUPERFAMILY PROTEIN"/>
    <property type="match status" value="1"/>
</dbReference>
<name>A0A450U4D1_9GAMM</name>
<dbReference type="HAMAP" id="MF_00074">
    <property type="entry name" value="16SrRNA_methyltr_G"/>
    <property type="match status" value="1"/>
</dbReference>
<evidence type="ECO:0000313" key="7">
    <source>
        <dbReference type="EMBL" id="VFJ78362.1"/>
    </source>
</evidence>
<dbReference type="Gene3D" id="3.40.50.150">
    <property type="entry name" value="Vaccinia Virus protein VP39"/>
    <property type="match status" value="1"/>
</dbReference>
<organism evidence="7">
    <name type="scientific">Candidatus Kentrum sp. FW</name>
    <dbReference type="NCBI Taxonomy" id="2126338"/>
    <lineage>
        <taxon>Bacteria</taxon>
        <taxon>Pseudomonadati</taxon>
        <taxon>Pseudomonadota</taxon>
        <taxon>Gammaproteobacteria</taxon>
        <taxon>Candidatus Kentrum</taxon>
    </lineage>
</organism>
<dbReference type="InterPro" id="IPR029063">
    <property type="entry name" value="SAM-dependent_MTases_sf"/>
</dbReference>